<dbReference type="PANTHER" id="PTHR38733:SF1">
    <property type="entry name" value="TYPE IV METHYL-DIRECTED RESTRICTION ENZYME ECOKMCRBC"/>
    <property type="match status" value="1"/>
</dbReference>
<evidence type="ECO:0000313" key="1">
    <source>
        <dbReference type="EMBL" id="AIE90310.1"/>
    </source>
</evidence>
<proteinExistence type="predicted"/>
<dbReference type="AlphaFoldDB" id="A0A075FG34"/>
<sequence length="484" mass="56861">MESHPRTIVIHEWSGPSTKPPLKIYEDDGKTPIEQFTLDKVEIDNLKQITDELRKKQPHTPQSEDIEILGLFGNEIRKTYSYVGTLSLSEKTNIIIKPREMSDMDWHFMRSYLLTKSDLDEWNEFRSTIENTTSTKQSSDSIEFGLTVHMRYILNQIQDITKTGLLTKYVEVTEESQFLKGKTLWTKSFNKGYFPTEKLFNRFSYLTNDIPENRILKKTLETFYRLAKHKQTKNEILKQLNQHFFNISDLEVPHQKITYNSLNKRYQSTIIRCEEIINKTNFLYDLQGNLKTNYGDLTDLSFLFESFIAAFLTEHIRQNVYSQTYGDNTRYIESDKDKWEQKPDIIIDVSNNNTIIIDAKNKELKKIRTKDLTQMLSYANFLYTEAGTPLKPKEIVLLYPDFSSEKQHDEHNFKNNINANQTTKISQRCVNLSRDHLNKSLHEFLKFLSTKGIRTKPFMSDSPESCECIISNARLQKIQVQSQR</sequence>
<name>A0A075FG34_9ARCH</name>
<reference evidence="1" key="1">
    <citation type="journal article" date="2014" name="Genome Biol. Evol.">
        <title>Pangenome evidence for extensive interdomain horizontal transfer affecting lineage core and shell genes in uncultured planktonic thaumarchaeota and euryarchaeota.</title>
        <authorList>
            <person name="Deschamps P."/>
            <person name="Zivanovic Y."/>
            <person name="Moreira D."/>
            <person name="Rodriguez-Valera F."/>
            <person name="Lopez-Garcia P."/>
        </authorList>
    </citation>
    <scope>NUCLEOTIDE SEQUENCE</scope>
</reference>
<dbReference type="EMBL" id="KF900305">
    <property type="protein sequence ID" value="AIE90310.1"/>
    <property type="molecule type" value="Genomic_DNA"/>
</dbReference>
<accession>A0A075FG34</accession>
<dbReference type="InterPro" id="IPR019292">
    <property type="entry name" value="McrC"/>
</dbReference>
<dbReference type="Pfam" id="PF10117">
    <property type="entry name" value="McrBC"/>
    <property type="match status" value="1"/>
</dbReference>
<protein>
    <submittedName>
        <fullName evidence="1">McrBC 5-methylcytosine restriction system component</fullName>
    </submittedName>
</protein>
<dbReference type="PANTHER" id="PTHR38733">
    <property type="entry name" value="PROTEIN MCRC"/>
    <property type="match status" value="1"/>
</dbReference>
<organism evidence="1">
    <name type="scientific">uncultured marine thaumarchaeote AD1000_02_C08</name>
    <dbReference type="NCBI Taxonomy" id="1455880"/>
    <lineage>
        <taxon>Archaea</taxon>
        <taxon>Nitrososphaerota</taxon>
        <taxon>environmental samples</taxon>
    </lineage>
</organism>